<evidence type="ECO:0000256" key="1">
    <source>
        <dbReference type="ARBA" id="ARBA00022670"/>
    </source>
</evidence>
<keyword evidence="3" id="KW-0378">Hydrolase</keyword>
<evidence type="ECO:0000313" key="8">
    <source>
        <dbReference type="Proteomes" id="UP001324993"/>
    </source>
</evidence>
<evidence type="ECO:0000256" key="4">
    <source>
        <dbReference type="ARBA" id="ARBA00022833"/>
    </source>
</evidence>
<dbReference type="Proteomes" id="UP001324993">
    <property type="component" value="Chromosome"/>
</dbReference>
<evidence type="ECO:0000313" key="7">
    <source>
        <dbReference type="EMBL" id="WPJ95148.1"/>
    </source>
</evidence>
<dbReference type="InterPro" id="IPR001405">
    <property type="entry name" value="UPF0758"/>
</dbReference>
<keyword evidence="2" id="KW-0479">Metal-binding</keyword>
<reference evidence="7 8" key="1">
    <citation type="submission" date="2023-11" db="EMBL/GenBank/DDBJ databases">
        <title>Coraliomargarita sp. nov., isolated from marine algae.</title>
        <authorList>
            <person name="Lee J.K."/>
            <person name="Baek J.H."/>
            <person name="Kim J.M."/>
            <person name="Choi D.G."/>
            <person name="Jeon C.O."/>
        </authorList>
    </citation>
    <scope>NUCLEOTIDE SEQUENCE [LARGE SCALE GENOMIC DNA]</scope>
    <source>
        <strain evidence="7 8">J2-16</strain>
    </source>
</reference>
<proteinExistence type="predicted"/>
<dbReference type="InterPro" id="IPR037518">
    <property type="entry name" value="MPN"/>
</dbReference>
<keyword evidence="5" id="KW-0482">Metalloprotease</keyword>
<gene>
    <name evidence="7" type="ORF">SH580_17120</name>
</gene>
<dbReference type="InterPro" id="IPR025657">
    <property type="entry name" value="RadC_JAB"/>
</dbReference>
<evidence type="ECO:0000256" key="3">
    <source>
        <dbReference type="ARBA" id="ARBA00022801"/>
    </source>
</evidence>
<feature type="domain" description="MPN" evidence="6">
    <location>
        <begin position="377"/>
        <end position="501"/>
    </location>
</feature>
<name>A0ABZ0RI48_9BACT</name>
<dbReference type="PROSITE" id="PS50249">
    <property type="entry name" value="MPN"/>
    <property type="match status" value="1"/>
</dbReference>
<dbReference type="CDD" id="cd08071">
    <property type="entry name" value="MPN_DUF2466"/>
    <property type="match status" value="1"/>
</dbReference>
<keyword evidence="8" id="KW-1185">Reference proteome</keyword>
<evidence type="ECO:0000256" key="5">
    <source>
        <dbReference type="ARBA" id="ARBA00023049"/>
    </source>
</evidence>
<dbReference type="RefSeq" id="WP_319832041.1">
    <property type="nucleotide sequence ID" value="NZ_CP138858.1"/>
</dbReference>
<sequence>MTERRKIHRNSQSDWMDSLPPILLDRIRLCSFERQVPPEIPLMVALAAIATSAGPGIEIASGIRRTTRANLFVLLGVSSGVGKSEVFRDMLEPVLSFEAALHQWWAEIPAVKARAGEELLKARVSGMRTEIRKLHTGRVMQIFNMLEKAERARSACGAYREPPCLLADDSTSEALAQIMSRSKESISTVSADARYLLKRLGTPDTKEESFFLKGYSGDLALTNRVSRNSVRLRRPCLTTLLLTQGDAYRTFVQKAVLNRSGLLPRFLHAPIKQSENPHPPVDGRRIASIRSSYSEKLKEILEAYRFEASATLVEPSSSAQNFISKIEEECRETAKTDESLYGEVLRRRAEQTWRVGLCLHLARHGNAAALHSLELNDAESAAQIIKYMEGAFDEDPTVEWFYVILLNRRNMPIGRALVSRGSATSTVVHAREVFKPAILASATGIICIHNHPSGHTAPSRADIQVTRKLREAAQIIGIDLVDHMILGYSTDYYSFSESGFI</sequence>
<accession>A0ABZ0RI48</accession>
<organism evidence="7 8">
    <name type="scientific">Coraliomargarita algicola</name>
    <dbReference type="NCBI Taxonomy" id="3092156"/>
    <lineage>
        <taxon>Bacteria</taxon>
        <taxon>Pseudomonadati</taxon>
        <taxon>Verrucomicrobiota</taxon>
        <taxon>Opitutia</taxon>
        <taxon>Puniceicoccales</taxon>
        <taxon>Coraliomargaritaceae</taxon>
        <taxon>Coraliomargarita</taxon>
    </lineage>
</organism>
<protein>
    <submittedName>
        <fullName evidence="7">DUF3987 domain-containing protein</fullName>
    </submittedName>
</protein>
<keyword evidence="4" id="KW-0862">Zinc</keyword>
<dbReference type="Gene3D" id="3.40.140.10">
    <property type="entry name" value="Cytidine Deaminase, domain 2"/>
    <property type="match status" value="1"/>
</dbReference>
<keyword evidence="1" id="KW-0645">Protease</keyword>
<dbReference type="Pfam" id="PF04002">
    <property type="entry name" value="RadC"/>
    <property type="match status" value="1"/>
</dbReference>
<dbReference type="InterPro" id="IPR020891">
    <property type="entry name" value="UPF0758_CS"/>
</dbReference>
<dbReference type="EMBL" id="CP138858">
    <property type="protein sequence ID" value="WPJ95148.1"/>
    <property type="molecule type" value="Genomic_DNA"/>
</dbReference>
<evidence type="ECO:0000259" key="6">
    <source>
        <dbReference type="PROSITE" id="PS50249"/>
    </source>
</evidence>
<evidence type="ECO:0000256" key="2">
    <source>
        <dbReference type="ARBA" id="ARBA00022723"/>
    </source>
</evidence>
<dbReference type="PROSITE" id="PS01302">
    <property type="entry name" value="UPF0758"/>
    <property type="match status" value="1"/>
</dbReference>
<dbReference type="PANTHER" id="PTHR30471">
    <property type="entry name" value="DNA REPAIR PROTEIN RADC"/>
    <property type="match status" value="1"/>
</dbReference>
<dbReference type="PANTHER" id="PTHR30471:SF3">
    <property type="entry name" value="UPF0758 PROTEIN YEES-RELATED"/>
    <property type="match status" value="1"/>
</dbReference>